<dbReference type="Gene3D" id="3.40.190.10">
    <property type="entry name" value="Periplasmic binding protein-like II"/>
    <property type="match status" value="2"/>
</dbReference>
<dbReference type="InterPro" id="IPR027024">
    <property type="entry name" value="UCP027386_ABC_sbc_TM0202"/>
</dbReference>
<feature type="signal peptide" evidence="2">
    <location>
        <begin position="1"/>
        <end position="27"/>
    </location>
</feature>
<sequence length="360" mass="37485">MKRNKTAALLLSLALTFGLLGGCASTAAPGTAAPETAPPGTAAPETAAPETAAPYVTVNLGLLKGPTGMGAAKLLADNDVDFAQAEAGTYEGTLLRYEVTLGADPANDIVPKLINGELDLAAVPTNLAASLYNKTQGGVKLLALNTLGVLHILENGESVHSMADLAGKTLYATGQGANPEYVLHYLLEQNGLTPGRDVTIEWKTSDELTTLMASGEIELCMLPVPAATSVMLQNADVRDAVDLNDAWAGSGARGTFTMGCLVGRTEWLEENSELVSGILADYKASIAYANAEPEQAAALMEQYEIVPKAAVAKAAIPQANLVYVDGEDLMEVSSYYEVLFAADPTSIGGAIPDDAFYYVP</sequence>
<feature type="region of interest" description="Disordered" evidence="1">
    <location>
        <begin position="28"/>
        <end position="48"/>
    </location>
</feature>
<dbReference type="RefSeq" id="WP_186906913.1">
    <property type="nucleotide sequence ID" value="NZ_JACOPP010000004.1"/>
</dbReference>
<protein>
    <submittedName>
        <fullName evidence="4">ABC transporter substrate-binding protein</fullName>
    </submittedName>
</protein>
<dbReference type="EMBL" id="JACOPP010000004">
    <property type="protein sequence ID" value="MBC5733017.1"/>
    <property type="molecule type" value="Genomic_DNA"/>
</dbReference>
<evidence type="ECO:0000256" key="2">
    <source>
        <dbReference type="SAM" id="SignalP"/>
    </source>
</evidence>
<evidence type="ECO:0000313" key="4">
    <source>
        <dbReference type="EMBL" id="MBC5733017.1"/>
    </source>
</evidence>
<organism evidence="4 5">
    <name type="scientific">Lawsonibacter hominis</name>
    <dbReference type="NCBI Taxonomy" id="2763053"/>
    <lineage>
        <taxon>Bacteria</taxon>
        <taxon>Bacillati</taxon>
        <taxon>Bacillota</taxon>
        <taxon>Clostridia</taxon>
        <taxon>Eubacteriales</taxon>
        <taxon>Oscillospiraceae</taxon>
        <taxon>Lawsonibacter</taxon>
    </lineage>
</organism>
<dbReference type="PIRSF" id="PIRSF027386">
    <property type="entry name" value="UCP027386_ABC_sbc_TM0202"/>
    <property type="match status" value="1"/>
</dbReference>
<proteinExistence type="predicted"/>
<feature type="domain" description="SsuA/THI5-like" evidence="3">
    <location>
        <begin position="152"/>
        <end position="296"/>
    </location>
</feature>
<dbReference type="SUPFAM" id="SSF53850">
    <property type="entry name" value="Periplasmic binding protein-like II"/>
    <property type="match status" value="1"/>
</dbReference>
<evidence type="ECO:0000259" key="3">
    <source>
        <dbReference type="Pfam" id="PF09084"/>
    </source>
</evidence>
<dbReference type="Pfam" id="PF09084">
    <property type="entry name" value="NMT1"/>
    <property type="match status" value="1"/>
</dbReference>
<evidence type="ECO:0000256" key="1">
    <source>
        <dbReference type="SAM" id="MobiDB-lite"/>
    </source>
</evidence>
<dbReference type="PROSITE" id="PS51257">
    <property type="entry name" value="PROKAR_LIPOPROTEIN"/>
    <property type="match status" value="1"/>
</dbReference>
<evidence type="ECO:0000313" key="5">
    <source>
        <dbReference type="Proteomes" id="UP000661435"/>
    </source>
</evidence>
<gene>
    <name evidence="4" type="ORF">H8S57_04655</name>
</gene>
<keyword evidence="5" id="KW-1185">Reference proteome</keyword>
<dbReference type="PANTHER" id="PTHR30024:SF46">
    <property type="entry name" value="ABC TRANSPORTER, SUBSTRATE-BINDING LIPOPROTEIN"/>
    <property type="match status" value="1"/>
</dbReference>
<dbReference type="AlphaFoldDB" id="A0A8J6JD01"/>
<keyword evidence="2" id="KW-0732">Signal</keyword>
<name>A0A8J6JD01_9FIRM</name>
<dbReference type="PANTHER" id="PTHR30024">
    <property type="entry name" value="ALIPHATIC SULFONATES-BINDING PROTEIN-RELATED"/>
    <property type="match status" value="1"/>
</dbReference>
<reference evidence="4" key="1">
    <citation type="submission" date="2020-08" db="EMBL/GenBank/DDBJ databases">
        <title>Genome public.</title>
        <authorList>
            <person name="Liu C."/>
            <person name="Sun Q."/>
        </authorList>
    </citation>
    <scope>NUCLEOTIDE SEQUENCE</scope>
    <source>
        <strain evidence="4">NSJ-51</strain>
    </source>
</reference>
<comment type="caution">
    <text evidence="4">The sequence shown here is derived from an EMBL/GenBank/DDBJ whole genome shotgun (WGS) entry which is preliminary data.</text>
</comment>
<dbReference type="InterPro" id="IPR015168">
    <property type="entry name" value="SsuA/THI5"/>
</dbReference>
<feature type="chain" id="PRO_5035164171" evidence="2">
    <location>
        <begin position="28"/>
        <end position="360"/>
    </location>
</feature>
<accession>A0A8J6JD01</accession>
<dbReference type="Proteomes" id="UP000661435">
    <property type="component" value="Unassembled WGS sequence"/>
</dbReference>